<dbReference type="InterPro" id="IPR001750">
    <property type="entry name" value="ND/Mrp_TM"/>
</dbReference>
<feature type="transmembrane region" description="Helical" evidence="8">
    <location>
        <begin position="271"/>
        <end position="294"/>
    </location>
</feature>
<dbReference type="PANTHER" id="PTHR42703">
    <property type="entry name" value="NADH DEHYDROGENASE"/>
    <property type="match status" value="1"/>
</dbReference>
<proteinExistence type="inferred from homology"/>
<feature type="transmembrane region" description="Helical" evidence="8">
    <location>
        <begin position="6"/>
        <end position="26"/>
    </location>
</feature>
<evidence type="ECO:0000256" key="7">
    <source>
        <dbReference type="RuleBase" id="RU000320"/>
    </source>
</evidence>
<evidence type="ECO:0000256" key="3">
    <source>
        <dbReference type="ARBA" id="ARBA00022475"/>
    </source>
</evidence>
<evidence type="ECO:0000256" key="5">
    <source>
        <dbReference type="ARBA" id="ARBA00022989"/>
    </source>
</evidence>
<protein>
    <submittedName>
        <fullName evidence="10">Na+/H+ antiporter subunit D</fullName>
    </submittedName>
</protein>
<feature type="transmembrane region" description="Helical" evidence="8">
    <location>
        <begin position="134"/>
        <end position="153"/>
    </location>
</feature>
<evidence type="ECO:0000256" key="1">
    <source>
        <dbReference type="ARBA" id="ARBA00004651"/>
    </source>
</evidence>
<dbReference type="PANTHER" id="PTHR42703:SF1">
    <property type="entry name" value="NA(+)_H(+) ANTIPORTER SUBUNIT D1"/>
    <property type="match status" value="1"/>
</dbReference>
<keyword evidence="3" id="KW-1003">Cell membrane</keyword>
<feature type="transmembrane region" description="Helical" evidence="8">
    <location>
        <begin position="74"/>
        <end position="98"/>
    </location>
</feature>
<comment type="caution">
    <text evidence="10">The sequence shown here is derived from an EMBL/GenBank/DDBJ whole genome shotgun (WGS) entry which is preliminary data.</text>
</comment>
<dbReference type="GO" id="GO:0008137">
    <property type="term" value="F:NADH dehydrogenase (ubiquinone) activity"/>
    <property type="evidence" value="ECO:0007669"/>
    <property type="project" value="InterPro"/>
</dbReference>
<keyword evidence="5 8" id="KW-1133">Transmembrane helix</keyword>
<organism evidence="10 11">
    <name type="scientific">Polyangium fumosum</name>
    <dbReference type="NCBI Taxonomy" id="889272"/>
    <lineage>
        <taxon>Bacteria</taxon>
        <taxon>Pseudomonadati</taxon>
        <taxon>Myxococcota</taxon>
        <taxon>Polyangia</taxon>
        <taxon>Polyangiales</taxon>
        <taxon>Polyangiaceae</taxon>
        <taxon>Polyangium</taxon>
    </lineage>
</organism>
<name>A0A4U1JD70_9BACT</name>
<feature type="domain" description="NADH:quinone oxidoreductase/Mrp antiporter transmembrane" evidence="9">
    <location>
        <begin position="130"/>
        <end position="419"/>
    </location>
</feature>
<keyword evidence="6 8" id="KW-0472">Membrane</keyword>
<evidence type="ECO:0000259" key="9">
    <source>
        <dbReference type="Pfam" id="PF00361"/>
    </source>
</evidence>
<evidence type="ECO:0000256" key="4">
    <source>
        <dbReference type="ARBA" id="ARBA00022692"/>
    </source>
</evidence>
<feature type="transmembrane region" description="Helical" evidence="8">
    <location>
        <begin position="110"/>
        <end position="128"/>
    </location>
</feature>
<sequence length="505" mass="52863">MMDSLLVLIPVVWPLITAALLLPLTGRTRLQQAAALVSGGVLLASAMLLCARTARGAILVLPLGGWSPRVGIVWVADALAAVMLLFVATVSYATLLYAAGSLRGERERRYFYPLHQFLLVGVGGSILTGDIFNLFVFFEVMLLASFALIALGGRARQVRMGVPYVIVNLVGSALFLAAVGAIYGAAGTVNMAELSLRAGGGGLPGVFWGATALVLVVFMVKTALFPVFAWLPDSYPEAPVTVNGLFAGLLTKVGVYTLFRTIPLLGGAAPGGWQPALVAIAATTMLVGVFGALGRSTIRGVLSFHIVSQVGYMIFGLALFTPLALAAGLFHTLHNMLAKTALVFAGGVAERMGGSGKLYAMRGLARTEPWLAAGFFVAAMSLAGMPPLSGFWGKWFLVAGGLAAGAPVATGISLLVGLFTLASMLKIWNAVFWGEPKGQRYPGRGRHRGMLGATLSLAAMSLLTGLLAAPIFSHLERVATQLLDVTPYVAAVRAAERRDDHAEAP</sequence>
<dbReference type="Pfam" id="PF00361">
    <property type="entry name" value="Proton_antipo_M"/>
    <property type="match status" value="1"/>
</dbReference>
<feature type="transmembrane region" description="Helical" evidence="8">
    <location>
        <begin position="370"/>
        <end position="389"/>
    </location>
</feature>
<feature type="transmembrane region" description="Helical" evidence="8">
    <location>
        <begin position="240"/>
        <end position="259"/>
    </location>
</feature>
<evidence type="ECO:0000313" key="10">
    <source>
        <dbReference type="EMBL" id="TKD08632.1"/>
    </source>
</evidence>
<dbReference type="OrthoDB" id="9781596at2"/>
<feature type="transmembrane region" description="Helical" evidence="8">
    <location>
        <begin position="165"/>
        <end position="186"/>
    </location>
</feature>
<feature type="transmembrane region" description="Helical" evidence="8">
    <location>
        <begin position="449"/>
        <end position="472"/>
    </location>
</feature>
<accession>A0A4U1JD70</accession>
<feature type="transmembrane region" description="Helical" evidence="8">
    <location>
        <begin position="206"/>
        <end position="228"/>
    </location>
</feature>
<comment type="similarity">
    <text evidence="2">Belongs to the CPA3 antiporters (TC 2.A.63) subunit D family.</text>
</comment>
<feature type="transmembrane region" description="Helical" evidence="8">
    <location>
        <begin position="33"/>
        <end position="54"/>
    </location>
</feature>
<dbReference type="GO" id="GO:0042773">
    <property type="term" value="P:ATP synthesis coupled electron transport"/>
    <property type="evidence" value="ECO:0007669"/>
    <property type="project" value="InterPro"/>
</dbReference>
<dbReference type="RefSeq" id="WP_136929728.1">
    <property type="nucleotide sequence ID" value="NZ_SSMQ01000013.1"/>
</dbReference>
<dbReference type="InterPro" id="IPR003918">
    <property type="entry name" value="NADH_UbQ_OxRdtase"/>
</dbReference>
<keyword evidence="4 7" id="KW-0812">Transmembrane</keyword>
<evidence type="ECO:0000256" key="8">
    <source>
        <dbReference type="SAM" id="Phobius"/>
    </source>
</evidence>
<gene>
    <name evidence="10" type="ORF">E8A74_15230</name>
</gene>
<feature type="transmembrane region" description="Helical" evidence="8">
    <location>
        <begin position="395"/>
        <end position="428"/>
    </location>
</feature>
<feature type="transmembrane region" description="Helical" evidence="8">
    <location>
        <begin position="333"/>
        <end position="349"/>
    </location>
</feature>
<keyword evidence="11" id="KW-1185">Reference proteome</keyword>
<dbReference type="Proteomes" id="UP000309215">
    <property type="component" value="Unassembled WGS sequence"/>
</dbReference>
<dbReference type="GO" id="GO:0005886">
    <property type="term" value="C:plasma membrane"/>
    <property type="evidence" value="ECO:0007669"/>
    <property type="project" value="UniProtKB-SubCell"/>
</dbReference>
<reference evidence="10 11" key="1">
    <citation type="submission" date="2019-04" db="EMBL/GenBank/DDBJ databases">
        <authorList>
            <person name="Li Y."/>
            <person name="Wang J."/>
        </authorList>
    </citation>
    <scope>NUCLEOTIDE SEQUENCE [LARGE SCALE GENOMIC DNA]</scope>
    <source>
        <strain evidence="10 11">DSM 14668</strain>
    </source>
</reference>
<evidence type="ECO:0000256" key="2">
    <source>
        <dbReference type="ARBA" id="ARBA00005346"/>
    </source>
</evidence>
<evidence type="ECO:0000313" key="11">
    <source>
        <dbReference type="Proteomes" id="UP000309215"/>
    </source>
</evidence>
<dbReference type="PRINTS" id="PR01437">
    <property type="entry name" value="NUOXDRDTASE4"/>
</dbReference>
<dbReference type="AlphaFoldDB" id="A0A4U1JD70"/>
<dbReference type="InterPro" id="IPR050586">
    <property type="entry name" value="CPA3_Na-H_Antiporter_D"/>
</dbReference>
<evidence type="ECO:0000256" key="6">
    <source>
        <dbReference type="ARBA" id="ARBA00023136"/>
    </source>
</evidence>
<comment type="subcellular location">
    <subcellularLocation>
        <location evidence="1">Cell membrane</location>
        <topology evidence="1">Multi-pass membrane protein</topology>
    </subcellularLocation>
    <subcellularLocation>
        <location evidence="7">Membrane</location>
        <topology evidence="7">Multi-pass membrane protein</topology>
    </subcellularLocation>
</comment>
<dbReference type="EMBL" id="SSMQ01000013">
    <property type="protein sequence ID" value="TKD08632.1"/>
    <property type="molecule type" value="Genomic_DNA"/>
</dbReference>
<feature type="transmembrane region" description="Helical" evidence="8">
    <location>
        <begin position="306"/>
        <end position="327"/>
    </location>
</feature>